<feature type="non-terminal residue" evidence="2">
    <location>
        <position position="99"/>
    </location>
</feature>
<protein>
    <submittedName>
        <fullName evidence="2">Uncharacterized protein</fullName>
    </submittedName>
</protein>
<evidence type="ECO:0000256" key="1">
    <source>
        <dbReference type="SAM" id="MobiDB-lite"/>
    </source>
</evidence>
<reference evidence="2" key="1">
    <citation type="submission" date="2015-11" db="EMBL/GenBank/DDBJ databases">
        <title>De novo transcriptome assembly of four potential Pierce s Disease insect vectors from Arizona vineyards.</title>
        <authorList>
            <person name="Tassone E.E."/>
        </authorList>
    </citation>
    <scope>NUCLEOTIDE SEQUENCE</scope>
</reference>
<feature type="non-terminal residue" evidence="2">
    <location>
        <position position="1"/>
    </location>
</feature>
<proteinExistence type="predicted"/>
<accession>A0A1B6FAN9</accession>
<dbReference type="EMBL" id="GECZ01022578">
    <property type="protein sequence ID" value="JAS47191.1"/>
    <property type="molecule type" value="Transcribed_RNA"/>
</dbReference>
<evidence type="ECO:0000313" key="2">
    <source>
        <dbReference type="EMBL" id="JAS47191.1"/>
    </source>
</evidence>
<feature type="region of interest" description="Disordered" evidence="1">
    <location>
        <begin position="36"/>
        <end position="99"/>
    </location>
</feature>
<gene>
    <name evidence="2" type="ORF">g.48305</name>
</gene>
<feature type="compositionally biased region" description="Basic and acidic residues" evidence="1">
    <location>
        <begin position="58"/>
        <end position="69"/>
    </location>
</feature>
<dbReference type="AlphaFoldDB" id="A0A1B6FAN9"/>
<organism evidence="2">
    <name type="scientific">Cuerna arida</name>
    <dbReference type="NCBI Taxonomy" id="1464854"/>
    <lineage>
        <taxon>Eukaryota</taxon>
        <taxon>Metazoa</taxon>
        <taxon>Ecdysozoa</taxon>
        <taxon>Arthropoda</taxon>
        <taxon>Hexapoda</taxon>
        <taxon>Insecta</taxon>
        <taxon>Pterygota</taxon>
        <taxon>Neoptera</taxon>
        <taxon>Paraneoptera</taxon>
        <taxon>Hemiptera</taxon>
        <taxon>Auchenorrhyncha</taxon>
        <taxon>Membracoidea</taxon>
        <taxon>Cicadellidae</taxon>
        <taxon>Cicadellinae</taxon>
        <taxon>Proconiini</taxon>
        <taxon>Cuerna</taxon>
    </lineage>
</organism>
<name>A0A1B6FAN9_9HEMI</name>
<feature type="compositionally biased region" description="Basic and acidic residues" evidence="1">
    <location>
        <begin position="79"/>
        <end position="99"/>
    </location>
</feature>
<sequence>ELCPLEIENKSENKVKKLNCVSLGSSVIDLTFSCEMNKTSGKNTNNNNHHQNSISEDLLPRNKVSHDLISKSSLSNENESPKENNEAHKNNEDLAHSEN</sequence>
<feature type="compositionally biased region" description="Low complexity" evidence="1">
    <location>
        <begin position="37"/>
        <end position="53"/>
    </location>
</feature>